<dbReference type="SUPFAM" id="SSF51556">
    <property type="entry name" value="Metallo-dependent hydrolases"/>
    <property type="match status" value="1"/>
</dbReference>
<evidence type="ECO:0000313" key="14">
    <source>
        <dbReference type="EMBL" id="WHI59068.1"/>
    </source>
</evidence>
<evidence type="ECO:0000256" key="10">
    <source>
        <dbReference type="PIRSR" id="PIRSR038994-1"/>
    </source>
</evidence>
<feature type="binding site" evidence="12">
    <location>
        <position position="130"/>
    </location>
    <ligand>
        <name>Zn(2+)</name>
        <dbReference type="ChEBI" id="CHEBI:29105"/>
    </ligand>
</feature>
<dbReference type="InterPro" id="IPR032466">
    <property type="entry name" value="Metal_Hydrolase"/>
</dbReference>
<evidence type="ECO:0000256" key="12">
    <source>
        <dbReference type="PIRSR" id="PIRSR038994-3"/>
    </source>
</evidence>
<dbReference type="Proteomes" id="UP001223261">
    <property type="component" value="Chromosome"/>
</dbReference>
<evidence type="ECO:0000256" key="9">
    <source>
        <dbReference type="PIRNR" id="PIRNR038994"/>
    </source>
</evidence>
<evidence type="ECO:0000256" key="1">
    <source>
        <dbReference type="ARBA" id="ARBA00010716"/>
    </source>
</evidence>
<dbReference type="Gene3D" id="3.20.20.140">
    <property type="entry name" value="Metal-dependent hydrolases"/>
    <property type="match status" value="1"/>
</dbReference>
<organism evidence="14 15">
    <name type="scientific">Mammaliicoccus lentus</name>
    <name type="common">Staphylococcus lentus</name>
    <dbReference type="NCBI Taxonomy" id="42858"/>
    <lineage>
        <taxon>Bacteria</taxon>
        <taxon>Bacillati</taxon>
        <taxon>Bacillota</taxon>
        <taxon>Bacilli</taxon>
        <taxon>Bacillales</taxon>
        <taxon>Staphylococcaceae</taxon>
        <taxon>Mammaliicoccus</taxon>
    </lineage>
</organism>
<comment type="similarity">
    <text evidence="1 9">Belongs to the metallo-dependent hydrolases superfamily. NagA family.</text>
</comment>
<dbReference type="GO" id="GO:0006046">
    <property type="term" value="P:N-acetylglucosamine catabolic process"/>
    <property type="evidence" value="ECO:0007669"/>
    <property type="project" value="TreeGrafter"/>
</dbReference>
<feature type="binding site" evidence="11">
    <location>
        <position position="251"/>
    </location>
    <ligand>
        <name>substrate</name>
    </ligand>
</feature>
<dbReference type="InterPro" id="IPR003764">
    <property type="entry name" value="GlcNAc_6-P_deAcase"/>
</dbReference>
<name>A0AAX3W179_MAMLE</name>
<keyword evidence="5 9" id="KW-0378">Hydrolase</keyword>
<evidence type="ECO:0000256" key="3">
    <source>
        <dbReference type="ARBA" id="ARBA00018029"/>
    </source>
</evidence>
<evidence type="ECO:0000256" key="5">
    <source>
        <dbReference type="ARBA" id="ARBA00022801"/>
    </source>
</evidence>
<evidence type="ECO:0000256" key="8">
    <source>
        <dbReference type="ARBA" id="ARBA00060590"/>
    </source>
</evidence>
<dbReference type="Gene3D" id="2.30.40.10">
    <property type="entry name" value="Urease, subunit C, domain 1"/>
    <property type="match status" value="1"/>
</dbReference>
<evidence type="ECO:0000256" key="6">
    <source>
        <dbReference type="ARBA" id="ARBA00023277"/>
    </source>
</evidence>
<accession>A0AAX3W179</accession>
<dbReference type="AlphaFoldDB" id="A0AAX3W179"/>
<feature type="binding site" evidence="11">
    <location>
        <begin position="219"/>
        <end position="220"/>
    </location>
    <ligand>
        <name>substrate</name>
    </ligand>
</feature>
<dbReference type="InterPro" id="IPR011059">
    <property type="entry name" value="Metal-dep_hydrolase_composite"/>
</dbReference>
<dbReference type="FunFam" id="3.20.20.140:FF:000004">
    <property type="entry name" value="N-acetylglucosamine-6-phosphate deacetylase"/>
    <property type="match status" value="1"/>
</dbReference>
<feature type="domain" description="Amidohydrolase-related" evidence="13">
    <location>
        <begin position="52"/>
        <end position="377"/>
    </location>
</feature>
<dbReference type="PANTHER" id="PTHR11113">
    <property type="entry name" value="N-ACETYLGLUCOSAMINE-6-PHOSPHATE DEACETYLASE"/>
    <property type="match status" value="1"/>
</dbReference>
<dbReference type="GO" id="GO:0046872">
    <property type="term" value="F:metal ion binding"/>
    <property type="evidence" value="ECO:0007669"/>
    <property type="project" value="UniProtKB-KW"/>
</dbReference>
<evidence type="ECO:0000256" key="4">
    <source>
        <dbReference type="ARBA" id="ARBA00022723"/>
    </source>
</evidence>
<evidence type="ECO:0000256" key="2">
    <source>
        <dbReference type="ARBA" id="ARBA00011899"/>
    </source>
</evidence>
<dbReference type="EC" id="3.5.1.25" evidence="2"/>
<comment type="pathway">
    <text evidence="8">Amino-sugar metabolism; N-acetylneuraminate degradation; D-fructose 6-phosphate from N-acetylneuraminate: step 4/5.</text>
</comment>
<evidence type="ECO:0000313" key="15">
    <source>
        <dbReference type="Proteomes" id="UP001223261"/>
    </source>
</evidence>
<sequence length="384" mass="42115">MGHYILDNAVIYTEQGKIENGYIEIQDGYIQDIQEGSYSGNLEVVDVNGQHIIPGFIDIHIHGGYGQDAMDATPETLNILSENLLSEGTTSFLATTMTQSSEAINKALKNVAEYKPLDDKRAEILGVHLEGPFISEHKVGAQNPKYVARPSVAKFEAFQSVAKDKIKIITIAPEVEGAKETIQALNDKVIFSAGHTITDYDGIEEAVDNGLQHITHLYNAQTTFTHREPGVFGAALTDERLTTEVIVDGVHSHPASVKLAYLSKGNKNFCVITDAMRAKGMKDGEYDLGGQNVHVKDHEARLENGSLAGSILLMNKGLKNLMNYANIPLEEAWRTTSLNQAIRLNVEDRLGSIKKGKQADLVIVDSEINVLTTIKKGYIIDNEQ</sequence>
<evidence type="ECO:0000256" key="7">
    <source>
        <dbReference type="ARBA" id="ARBA00047647"/>
    </source>
</evidence>
<feature type="binding site" evidence="11">
    <location>
        <position position="227"/>
    </location>
    <ligand>
        <name>substrate</name>
    </ligand>
</feature>
<feature type="binding site" evidence="12">
    <location>
        <position position="216"/>
    </location>
    <ligand>
        <name>Zn(2+)</name>
        <dbReference type="ChEBI" id="CHEBI:29105"/>
    </ligand>
</feature>
<dbReference type="RefSeq" id="WP_103269526.1">
    <property type="nucleotide sequence ID" value="NZ_CABIVY010000021.1"/>
</dbReference>
<dbReference type="PANTHER" id="PTHR11113:SF14">
    <property type="entry name" value="N-ACETYLGLUCOSAMINE-6-PHOSPHATE DEACETYLASE"/>
    <property type="match status" value="1"/>
</dbReference>
<comment type="catalytic activity">
    <reaction evidence="7">
        <text>N-acetyl-D-glucosamine 6-phosphate + H2O = D-glucosamine 6-phosphate + acetate</text>
        <dbReference type="Rhea" id="RHEA:22936"/>
        <dbReference type="ChEBI" id="CHEBI:15377"/>
        <dbReference type="ChEBI" id="CHEBI:30089"/>
        <dbReference type="ChEBI" id="CHEBI:57513"/>
        <dbReference type="ChEBI" id="CHEBI:58725"/>
        <dbReference type="EC" id="3.5.1.25"/>
    </reaction>
</comment>
<proteinExistence type="inferred from homology"/>
<reference evidence="14" key="1">
    <citation type="journal article" date="2023" name="Antibiotics">
        <title>Prevalence and Molecular Characterization of Methicillin-Resistant Staphylococci (MRS) and Mammaliicocci (MRM) in Dromedary Camels from Algeria: First Detection of SCCmec-mecC Hybrid in Methicillin-Resistant Mammaliicoccus lentus.</title>
        <authorList>
            <person name="Belhout C."/>
            <person name="Boyen F."/>
            <person name="Vereecke N."/>
            <person name="Theuns S."/>
            <person name="Taibi N."/>
            <person name="Stegger M."/>
            <person name="de la Fe-Rodriguez P.Y."/>
            <person name="Bouayad L."/>
            <person name="Elgroud R."/>
            <person name="Butaye P."/>
        </authorList>
    </citation>
    <scope>NUCLEOTIDE SEQUENCE</scope>
    <source>
        <strain evidence="14">7048</strain>
    </source>
</reference>
<dbReference type="GO" id="GO:0008448">
    <property type="term" value="F:N-acetylglucosamine-6-phosphate deacetylase activity"/>
    <property type="evidence" value="ECO:0007669"/>
    <property type="project" value="UniProtKB-EC"/>
</dbReference>
<gene>
    <name evidence="14" type="primary">nagA</name>
    <name evidence="14" type="ORF">PYH69_09935</name>
</gene>
<comment type="cofactor">
    <cofactor evidence="12">
        <name>a divalent metal cation</name>
        <dbReference type="ChEBI" id="CHEBI:60240"/>
    </cofactor>
    <text evidence="12">Binds 1 divalent metal cation per subunit.</text>
</comment>
<dbReference type="InterPro" id="IPR006680">
    <property type="entry name" value="Amidohydro-rel"/>
</dbReference>
<protein>
    <recommendedName>
        <fullName evidence="3">N-acetylglucosamine-6-phosphate deacetylase</fullName>
        <ecNumber evidence="2">3.5.1.25</ecNumber>
    </recommendedName>
</protein>
<evidence type="ECO:0000259" key="13">
    <source>
        <dbReference type="Pfam" id="PF01979"/>
    </source>
</evidence>
<keyword evidence="6 9" id="KW-0119">Carbohydrate metabolism</keyword>
<keyword evidence="4 12" id="KW-0479">Metal-binding</keyword>
<feature type="binding site" evidence="12">
    <location>
        <position position="195"/>
    </location>
    <ligand>
        <name>Zn(2+)</name>
        <dbReference type="ChEBI" id="CHEBI:29105"/>
    </ligand>
</feature>
<evidence type="ECO:0000256" key="11">
    <source>
        <dbReference type="PIRSR" id="PIRSR038994-2"/>
    </source>
</evidence>
<feature type="binding site" evidence="11">
    <location>
        <begin position="307"/>
        <end position="309"/>
    </location>
    <ligand>
        <name>substrate</name>
    </ligand>
</feature>
<feature type="binding site" evidence="11">
    <location>
        <position position="141"/>
    </location>
    <ligand>
        <name>substrate</name>
    </ligand>
</feature>
<dbReference type="PIRSF" id="PIRSF038994">
    <property type="entry name" value="NagA"/>
    <property type="match status" value="1"/>
</dbReference>
<dbReference type="EMBL" id="CP118848">
    <property type="protein sequence ID" value="WHI59068.1"/>
    <property type="molecule type" value="Genomic_DNA"/>
</dbReference>
<dbReference type="NCBIfam" id="TIGR00221">
    <property type="entry name" value="nagA"/>
    <property type="match status" value="1"/>
</dbReference>
<dbReference type="CDD" id="cd00854">
    <property type="entry name" value="NagA"/>
    <property type="match status" value="1"/>
</dbReference>
<dbReference type="SUPFAM" id="SSF51338">
    <property type="entry name" value="Composite domain of metallo-dependent hydrolases"/>
    <property type="match status" value="1"/>
</dbReference>
<dbReference type="Pfam" id="PF01979">
    <property type="entry name" value="Amidohydro_1"/>
    <property type="match status" value="1"/>
</dbReference>
<feature type="active site" description="Proton donor/acceptor" evidence="10">
    <location>
        <position position="274"/>
    </location>
</feature>